<evidence type="ECO:0000256" key="5">
    <source>
        <dbReference type="SAM" id="Phobius"/>
    </source>
</evidence>
<keyword evidence="2 5" id="KW-0812">Transmembrane</keyword>
<reference evidence="7 8" key="1">
    <citation type="journal article" date="2012" name="BMC Genomics">
        <title>Comparative genomics of the white-rot fungi, Phanerochaete carnosa and P. chrysosporium, to elucidate the genetic basis of the distinct wood types they colonize.</title>
        <authorList>
            <person name="Suzuki H."/>
            <person name="MacDonald J."/>
            <person name="Syed K."/>
            <person name="Salamov A."/>
            <person name="Hori C."/>
            <person name="Aerts A."/>
            <person name="Henrissat B."/>
            <person name="Wiebenga A."/>
            <person name="vanKuyk P.A."/>
            <person name="Barry K."/>
            <person name="Lindquist E."/>
            <person name="LaButti K."/>
            <person name="Lapidus A."/>
            <person name="Lucas S."/>
            <person name="Coutinho P."/>
            <person name="Gong Y."/>
            <person name="Samejima M."/>
            <person name="Mahadevan R."/>
            <person name="Abou-Zaid M."/>
            <person name="de Vries R.P."/>
            <person name="Igarashi K."/>
            <person name="Yadav J.S."/>
            <person name="Grigoriev I.V."/>
            <person name="Master E.R."/>
        </authorList>
    </citation>
    <scope>NUCLEOTIDE SEQUENCE [LARGE SCALE GENOMIC DNA]</scope>
    <source>
        <strain evidence="7 8">HHB-10118-sp</strain>
    </source>
</reference>
<dbReference type="PANTHER" id="PTHR23502">
    <property type="entry name" value="MAJOR FACILITATOR SUPERFAMILY"/>
    <property type="match status" value="1"/>
</dbReference>
<dbReference type="GO" id="GO:0005886">
    <property type="term" value="C:plasma membrane"/>
    <property type="evidence" value="ECO:0007669"/>
    <property type="project" value="TreeGrafter"/>
</dbReference>
<evidence type="ECO:0000313" key="7">
    <source>
        <dbReference type="EMBL" id="EKM49828.1"/>
    </source>
</evidence>
<accession>K5VFC7</accession>
<dbReference type="GO" id="GO:0022857">
    <property type="term" value="F:transmembrane transporter activity"/>
    <property type="evidence" value="ECO:0007669"/>
    <property type="project" value="InterPro"/>
</dbReference>
<feature type="transmembrane region" description="Helical" evidence="5">
    <location>
        <begin position="91"/>
        <end position="113"/>
    </location>
</feature>
<dbReference type="FunCoup" id="K5VFC7">
    <property type="interactions" value="25"/>
</dbReference>
<proteinExistence type="predicted"/>
<dbReference type="InParanoid" id="K5VFC7"/>
<keyword evidence="8" id="KW-1185">Reference proteome</keyword>
<name>K5VFC7_PHACS</name>
<dbReference type="Proteomes" id="UP000008370">
    <property type="component" value="Unassembled WGS sequence"/>
</dbReference>
<dbReference type="Pfam" id="PF07690">
    <property type="entry name" value="MFS_1"/>
    <property type="match status" value="1"/>
</dbReference>
<gene>
    <name evidence="7" type="ORF">PHACADRAFT_265536</name>
</gene>
<dbReference type="EMBL" id="JH930480">
    <property type="protein sequence ID" value="EKM49828.1"/>
    <property type="molecule type" value="Genomic_DNA"/>
</dbReference>
<dbReference type="OrthoDB" id="2533084at2759"/>
<dbReference type="InterPro" id="IPR020846">
    <property type="entry name" value="MFS_dom"/>
</dbReference>
<feature type="transmembrane region" description="Helical" evidence="5">
    <location>
        <begin position="454"/>
        <end position="479"/>
    </location>
</feature>
<feature type="transmembrane region" description="Helical" evidence="5">
    <location>
        <begin position="325"/>
        <end position="344"/>
    </location>
</feature>
<evidence type="ECO:0000259" key="6">
    <source>
        <dbReference type="PROSITE" id="PS50850"/>
    </source>
</evidence>
<feature type="transmembrane region" description="Helical" evidence="5">
    <location>
        <begin position="216"/>
        <end position="239"/>
    </location>
</feature>
<dbReference type="PANTHER" id="PTHR23502:SF22">
    <property type="entry name" value="MAJOR FACILITATOR SUPERFAMILY (MFS) PROFILE DOMAIN-CONTAINING PROTEIN"/>
    <property type="match status" value="1"/>
</dbReference>
<dbReference type="HOGENOM" id="CLU_008455_13_8_1"/>
<feature type="transmembrane region" description="Helical" evidence="5">
    <location>
        <begin position="427"/>
        <end position="448"/>
    </location>
</feature>
<sequence length="553" mass="61343">MAAPGSPSDSVKLDFEAKEAASIEQLDFVSYYENNAGRLVVAPEEAKVEFGEEVAKALKLTPDGTTVLWPQPSDDPEDPQNWSNVRKGFQLFIITLAAIVPDFDNGVATGVLFALSRQFNTTTGEINDLTNNWSIFLLGWGGIFSVMLMRRYGRLPVLFWSQVLSLAFLLGNTFSPNLNTFAAMRCLNGFFGTTPQVTGLYVISDMFPFHLQARKLNIWTMGFIVSPFISPMAFGFLVAAANWRLSYGIACVYGAAVLTLIALFGEETMYDRSLKDPRPYPLPKSWIRRRFELLSGIVGARMAKFRASWKEVSTIWVHLAWRPHIVGILLFEAMLFGFGIGINVRTPLRTSLRAEGVLRTIQGTNGVFLSQPPPVGYGFDQIRIAGCYATPVVAVVLGELLGRYLNDWIMHLSIRRNNGVFEAESRLWACYVAVAFYTCGMILLGAGFQKHLSIAAFIIGWGLVEIATMINTTVVYAYLNDSFPRFKGEMSAMLNLARTLGGFSVAYFQVPWALKHGALQTFGCEAAVVAALFLLIVPALQLKGRLLRNRFSM</sequence>
<dbReference type="GeneID" id="18919122"/>
<dbReference type="Gene3D" id="1.20.1250.20">
    <property type="entry name" value="MFS general substrate transporter like domains"/>
    <property type="match status" value="1"/>
</dbReference>
<protein>
    <recommendedName>
        <fullName evidence="6">Major facilitator superfamily (MFS) profile domain-containing protein</fullName>
    </recommendedName>
</protein>
<keyword evidence="4 5" id="KW-0472">Membrane</keyword>
<dbReference type="RefSeq" id="XP_007401880.1">
    <property type="nucleotide sequence ID" value="XM_007401818.1"/>
</dbReference>
<dbReference type="SUPFAM" id="SSF103473">
    <property type="entry name" value="MFS general substrate transporter"/>
    <property type="match status" value="1"/>
</dbReference>
<evidence type="ECO:0000256" key="4">
    <source>
        <dbReference type="ARBA" id="ARBA00023136"/>
    </source>
</evidence>
<evidence type="ECO:0000256" key="2">
    <source>
        <dbReference type="ARBA" id="ARBA00022692"/>
    </source>
</evidence>
<feature type="transmembrane region" description="Helical" evidence="5">
    <location>
        <begin position="157"/>
        <end position="175"/>
    </location>
</feature>
<dbReference type="KEGG" id="pco:PHACADRAFT_265536"/>
<feature type="transmembrane region" description="Helical" evidence="5">
    <location>
        <begin position="133"/>
        <end position="150"/>
    </location>
</feature>
<evidence type="ECO:0000256" key="1">
    <source>
        <dbReference type="ARBA" id="ARBA00004141"/>
    </source>
</evidence>
<dbReference type="InterPro" id="IPR036259">
    <property type="entry name" value="MFS_trans_sf"/>
</dbReference>
<feature type="domain" description="Major facilitator superfamily (MFS) profile" evidence="6">
    <location>
        <begin position="90"/>
        <end position="541"/>
    </location>
</feature>
<dbReference type="AlphaFoldDB" id="K5VFC7"/>
<feature type="transmembrane region" description="Helical" evidence="5">
    <location>
        <begin position="518"/>
        <end position="540"/>
    </location>
</feature>
<evidence type="ECO:0000313" key="8">
    <source>
        <dbReference type="Proteomes" id="UP000008370"/>
    </source>
</evidence>
<organism evidence="7 8">
    <name type="scientific">Phanerochaete carnosa (strain HHB-10118-sp)</name>
    <name type="common">White-rot fungus</name>
    <name type="synonym">Peniophora carnosa</name>
    <dbReference type="NCBI Taxonomy" id="650164"/>
    <lineage>
        <taxon>Eukaryota</taxon>
        <taxon>Fungi</taxon>
        <taxon>Dikarya</taxon>
        <taxon>Basidiomycota</taxon>
        <taxon>Agaricomycotina</taxon>
        <taxon>Agaricomycetes</taxon>
        <taxon>Polyporales</taxon>
        <taxon>Phanerochaetaceae</taxon>
        <taxon>Phanerochaete</taxon>
    </lineage>
</organism>
<evidence type="ECO:0000256" key="3">
    <source>
        <dbReference type="ARBA" id="ARBA00022989"/>
    </source>
</evidence>
<feature type="transmembrane region" description="Helical" evidence="5">
    <location>
        <begin position="181"/>
        <end position="204"/>
    </location>
</feature>
<feature type="transmembrane region" description="Helical" evidence="5">
    <location>
        <begin position="245"/>
        <end position="265"/>
    </location>
</feature>
<dbReference type="PROSITE" id="PS50850">
    <property type="entry name" value="MFS"/>
    <property type="match status" value="1"/>
</dbReference>
<keyword evidence="3 5" id="KW-1133">Transmembrane helix</keyword>
<dbReference type="InterPro" id="IPR011701">
    <property type="entry name" value="MFS"/>
</dbReference>
<feature type="transmembrane region" description="Helical" evidence="5">
    <location>
        <begin position="491"/>
        <end position="512"/>
    </location>
</feature>
<comment type="subcellular location">
    <subcellularLocation>
        <location evidence="1">Membrane</location>
        <topology evidence="1">Multi-pass membrane protein</topology>
    </subcellularLocation>
</comment>